<comment type="caution">
    <text evidence="1">The sequence shown here is derived from an EMBL/GenBank/DDBJ whole genome shotgun (WGS) entry which is preliminary data.</text>
</comment>
<organism evidence="1 2">
    <name type="scientific">Microbacterium galbum</name>
    <dbReference type="NCBI Taxonomy" id="3075994"/>
    <lineage>
        <taxon>Bacteria</taxon>
        <taxon>Bacillati</taxon>
        <taxon>Actinomycetota</taxon>
        <taxon>Actinomycetes</taxon>
        <taxon>Micrococcales</taxon>
        <taxon>Microbacteriaceae</taxon>
        <taxon>Microbacterium</taxon>
    </lineage>
</organism>
<dbReference type="Proteomes" id="UP001263371">
    <property type="component" value="Unassembled WGS sequence"/>
</dbReference>
<gene>
    <name evidence="1" type="ORF">RWH45_15200</name>
</gene>
<proteinExistence type="predicted"/>
<accession>A0ABU3TB21</accession>
<reference evidence="1 2" key="1">
    <citation type="submission" date="2023-09" db="EMBL/GenBank/DDBJ databases">
        <title>Microbacterium fusihabitans sp. nov., Microbacterium phycihabitans sp. nov., and Microbacterium cervinum sp. nov., isolated from dried seaweeds of beach.</title>
        <authorList>
            <person name="Lee S.D."/>
        </authorList>
    </citation>
    <scope>NUCLEOTIDE SEQUENCE [LARGE SCALE GENOMIC DNA]</scope>
    <source>
        <strain evidence="1 2">KSW4-17</strain>
    </source>
</reference>
<name>A0ABU3TB21_9MICO</name>
<evidence type="ECO:0000313" key="2">
    <source>
        <dbReference type="Proteomes" id="UP001263371"/>
    </source>
</evidence>
<dbReference type="RefSeq" id="WP_315995710.1">
    <property type="nucleotide sequence ID" value="NZ_JAWDIS010000003.1"/>
</dbReference>
<keyword evidence="2" id="KW-1185">Reference proteome</keyword>
<dbReference type="EMBL" id="JAWDIS010000003">
    <property type="protein sequence ID" value="MDU0368559.1"/>
    <property type="molecule type" value="Genomic_DNA"/>
</dbReference>
<evidence type="ECO:0000313" key="1">
    <source>
        <dbReference type="EMBL" id="MDU0368559.1"/>
    </source>
</evidence>
<sequence length="59" mass="6978">MRRSFANAVFRLTGHRLCCGRIPEWAAHVGQPWRPIDEAPLNLYNVIWRLQTTLRGWMD</sequence>
<protein>
    <submittedName>
        <fullName evidence="1">Uncharacterized protein</fullName>
    </submittedName>
</protein>